<organism evidence="3 4">
    <name type="scientific">Dichotomopilus funicola</name>
    <dbReference type="NCBI Taxonomy" id="1934379"/>
    <lineage>
        <taxon>Eukaryota</taxon>
        <taxon>Fungi</taxon>
        <taxon>Dikarya</taxon>
        <taxon>Ascomycota</taxon>
        <taxon>Pezizomycotina</taxon>
        <taxon>Sordariomycetes</taxon>
        <taxon>Sordariomycetidae</taxon>
        <taxon>Sordariales</taxon>
        <taxon>Chaetomiaceae</taxon>
        <taxon>Dichotomopilus</taxon>
    </lineage>
</organism>
<evidence type="ECO:0000259" key="2">
    <source>
        <dbReference type="Pfam" id="PF23155"/>
    </source>
</evidence>
<feature type="compositionally biased region" description="Gly residues" evidence="1">
    <location>
        <begin position="160"/>
        <end position="182"/>
    </location>
</feature>
<feature type="region of interest" description="Disordered" evidence="1">
    <location>
        <begin position="1"/>
        <end position="20"/>
    </location>
</feature>
<keyword evidence="4" id="KW-1185">Reference proteome</keyword>
<dbReference type="Pfam" id="PF23155">
    <property type="entry name" value="DUF7053"/>
    <property type="match status" value="1"/>
</dbReference>
<dbReference type="EMBL" id="MU853573">
    <property type="protein sequence ID" value="KAK4144937.1"/>
    <property type="molecule type" value="Genomic_DNA"/>
</dbReference>
<sequence>MSFLSTTAKLEHHTPLPPGTTRAQAIAMLSDYDFYFHCNPHMDKYELIPPSQHASLNPPPSIPDSVAAQLRTSSTPPPTANGNGKVEVGEKGGDEQPTTSCYRVTDIVHAIPAGIWDTNVVSTYELTKIRDGLFVRIRSPLSTMLETFWEIRDLPDSPAGEGGGGGGSSSSGEEGGGGGLKEGGVSRLELVESVTATSSRFLVGIVKASCENGWREIHGTMVGRLEGELRGVRWSR</sequence>
<feature type="region of interest" description="Disordered" evidence="1">
    <location>
        <begin position="49"/>
        <end position="97"/>
    </location>
</feature>
<dbReference type="PANTHER" id="PTHR38117:SF1">
    <property type="entry name" value="DUF3074 DOMAIN-CONTAINING PROTEIN"/>
    <property type="match status" value="1"/>
</dbReference>
<dbReference type="GeneID" id="87816911"/>
<evidence type="ECO:0000313" key="4">
    <source>
        <dbReference type="Proteomes" id="UP001302676"/>
    </source>
</evidence>
<feature type="region of interest" description="Disordered" evidence="1">
    <location>
        <begin position="153"/>
        <end position="183"/>
    </location>
</feature>
<accession>A0AAN6ZNF4</accession>
<proteinExistence type="predicted"/>
<dbReference type="InterPro" id="IPR055481">
    <property type="entry name" value="DUF7053"/>
</dbReference>
<protein>
    <recommendedName>
        <fullName evidence="2">DUF7053 domain-containing protein</fullName>
    </recommendedName>
</protein>
<name>A0AAN6ZNF4_9PEZI</name>
<dbReference type="AlphaFoldDB" id="A0AAN6ZNF4"/>
<gene>
    <name evidence="3" type="ORF">C8A04DRAFT_27436</name>
</gene>
<dbReference type="RefSeq" id="XP_062638308.1">
    <property type="nucleotide sequence ID" value="XM_062780298.1"/>
</dbReference>
<evidence type="ECO:0000256" key="1">
    <source>
        <dbReference type="SAM" id="MobiDB-lite"/>
    </source>
</evidence>
<reference evidence="3" key="2">
    <citation type="submission" date="2023-05" db="EMBL/GenBank/DDBJ databases">
        <authorList>
            <consortium name="Lawrence Berkeley National Laboratory"/>
            <person name="Steindorff A."/>
            <person name="Hensen N."/>
            <person name="Bonometti L."/>
            <person name="Westerberg I."/>
            <person name="Brannstrom I.O."/>
            <person name="Guillou S."/>
            <person name="Cros-Aarteil S."/>
            <person name="Calhoun S."/>
            <person name="Haridas S."/>
            <person name="Kuo A."/>
            <person name="Mondo S."/>
            <person name="Pangilinan J."/>
            <person name="Riley R."/>
            <person name="Labutti K."/>
            <person name="Andreopoulos B."/>
            <person name="Lipzen A."/>
            <person name="Chen C."/>
            <person name="Yanf M."/>
            <person name="Daum C."/>
            <person name="Ng V."/>
            <person name="Clum A."/>
            <person name="Ohm R."/>
            <person name="Martin F."/>
            <person name="Silar P."/>
            <person name="Natvig D."/>
            <person name="Lalanne C."/>
            <person name="Gautier V."/>
            <person name="Ament-Velasquez S.L."/>
            <person name="Kruys A."/>
            <person name="Hutchinson M.I."/>
            <person name="Powell A.J."/>
            <person name="Barry K."/>
            <person name="Miller A.N."/>
            <person name="Grigoriev I.V."/>
            <person name="Debuchy R."/>
            <person name="Gladieux P."/>
            <person name="Thoren M.H."/>
            <person name="Johannesson H."/>
        </authorList>
    </citation>
    <scope>NUCLEOTIDE SEQUENCE</scope>
    <source>
        <strain evidence="3">CBS 141.50</strain>
    </source>
</reference>
<dbReference type="Proteomes" id="UP001302676">
    <property type="component" value="Unassembled WGS sequence"/>
</dbReference>
<dbReference type="PANTHER" id="PTHR38117">
    <property type="entry name" value="NACHT AND WD40 DOMAIN PROTEIN"/>
    <property type="match status" value="1"/>
</dbReference>
<comment type="caution">
    <text evidence="3">The sequence shown here is derived from an EMBL/GenBank/DDBJ whole genome shotgun (WGS) entry which is preliminary data.</text>
</comment>
<reference evidence="3" key="1">
    <citation type="journal article" date="2023" name="Mol. Phylogenet. Evol.">
        <title>Genome-scale phylogeny and comparative genomics of the fungal order Sordariales.</title>
        <authorList>
            <person name="Hensen N."/>
            <person name="Bonometti L."/>
            <person name="Westerberg I."/>
            <person name="Brannstrom I.O."/>
            <person name="Guillou S."/>
            <person name="Cros-Aarteil S."/>
            <person name="Calhoun S."/>
            <person name="Haridas S."/>
            <person name="Kuo A."/>
            <person name="Mondo S."/>
            <person name="Pangilinan J."/>
            <person name="Riley R."/>
            <person name="LaButti K."/>
            <person name="Andreopoulos B."/>
            <person name="Lipzen A."/>
            <person name="Chen C."/>
            <person name="Yan M."/>
            <person name="Daum C."/>
            <person name="Ng V."/>
            <person name="Clum A."/>
            <person name="Steindorff A."/>
            <person name="Ohm R.A."/>
            <person name="Martin F."/>
            <person name="Silar P."/>
            <person name="Natvig D.O."/>
            <person name="Lalanne C."/>
            <person name="Gautier V."/>
            <person name="Ament-Velasquez S.L."/>
            <person name="Kruys A."/>
            <person name="Hutchinson M.I."/>
            <person name="Powell A.J."/>
            <person name="Barry K."/>
            <person name="Miller A.N."/>
            <person name="Grigoriev I.V."/>
            <person name="Debuchy R."/>
            <person name="Gladieux P."/>
            <person name="Hiltunen Thoren M."/>
            <person name="Johannesson H."/>
        </authorList>
    </citation>
    <scope>NUCLEOTIDE SEQUENCE</scope>
    <source>
        <strain evidence="3">CBS 141.50</strain>
    </source>
</reference>
<feature type="domain" description="DUF7053" evidence="2">
    <location>
        <begin position="6"/>
        <end position="225"/>
    </location>
</feature>
<evidence type="ECO:0000313" key="3">
    <source>
        <dbReference type="EMBL" id="KAK4144937.1"/>
    </source>
</evidence>